<proteinExistence type="inferred from homology"/>
<comment type="caution">
    <text evidence="12">The sequence shown here is derived from an EMBL/GenBank/DDBJ whole genome shotgun (WGS) entry which is preliminary data.</text>
</comment>
<evidence type="ECO:0000256" key="6">
    <source>
        <dbReference type="ARBA" id="ARBA00023065"/>
    </source>
</evidence>
<name>A0A4S4E3F6_CAMSN</name>
<organism evidence="12 13">
    <name type="scientific">Camellia sinensis var. sinensis</name>
    <name type="common">China tea</name>
    <dbReference type="NCBI Taxonomy" id="542762"/>
    <lineage>
        <taxon>Eukaryota</taxon>
        <taxon>Viridiplantae</taxon>
        <taxon>Streptophyta</taxon>
        <taxon>Embryophyta</taxon>
        <taxon>Tracheophyta</taxon>
        <taxon>Spermatophyta</taxon>
        <taxon>Magnoliopsida</taxon>
        <taxon>eudicotyledons</taxon>
        <taxon>Gunneridae</taxon>
        <taxon>Pentapetalae</taxon>
        <taxon>asterids</taxon>
        <taxon>Ericales</taxon>
        <taxon>Theaceae</taxon>
        <taxon>Camellia</taxon>
    </lineage>
</organism>
<evidence type="ECO:0000256" key="4">
    <source>
        <dbReference type="ARBA" id="ARBA00022692"/>
    </source>
</evidence>
<evidence type="ECO:0000256" key="2">
    <source>
        <dbReference type="ARBA" id="ARBA00008873"/>
    </source>
</evidence>
<dbReference type="Gene3D" id="3.30.70.1350">
    <property type="entry name" value="Cation efflux protein, cytoplasmic domain"/>
    <property type="match status" value="1"/>
</dbReference>
<dbReference type="InterPro" id="IPR027470">
    <property type="entry name" value="Cation_efflux_CTD"/>
</dbReference>
<feature type="domain" description="Cation efflux protein transmembrane" evidence="10">
    <location>
        <begin position="129"/>
        <end position="198"/>
    </location>
</feature>
<dbReference type="GO" id="GO:0016020">
    <property type="term" value="C:membrane"/>
    <property type="evidence" value="ECO:0007669"/>
    <property type="project" value="InterPro"/>
</dbReference>
<dbReference type="FunFam" id="3.30.70.1350:FF:000001">
    <property type="entry name" value="Metal tolerance protein 11"/>
    <property type="match status" value="1"/>
</dbReference>
<comment type="subcellular location">
    <subcellularLocation>
        <location evidence="1">Endomembrane system</location>
        <topology evidence="1">Multi-pass membrane protein</topology>
    </subcellularLocation>
</comment>
<feature type="compositionally biased region" description="Basic and acidic residues" evidence="8">
    <location>
        <begin position="407"/>
        <end position="427"/>
    </location>
</feature>
<dbReference type="GO" id="GO:0008324">
    <property type="term" value="F:monoatomic cation transmembrane transporter activity"/>
    <property type="evidence" value="ECO:0007669"/>
    <property type="project" value="InterPro"/>
</dbReference>
<dbReference type="InterPro" id="IPR036837">
    <property type="entry name" value="Cation_efflux_CTD_sf"/>
</dbReference>
<dbReference type="SUPFAM" id="SSF160240">
    <property type="entry name" value="Cation efflux protein cytoplasmic domain-like"/>
    <property type="match status" value="1"/>
</dbReference>
<accession>A0A4S4E3F6</accession>
<evidence type="ECO:0000256" key="3">
    <source>
        <dbReference type="ARBA" id="ARBA00022448"/>
    </source>
</evidence>
<dbReference type="InterPro" id="IPR058533">
    <property type="entry name" value="Cation_efflux_TM"/>
</dbReference>
<dbReference type="GO" id="GO:0012505">
    <property type="term" value="C:endomembrane system"/>
    <property type="evidence" value="ECO:0007669"/>
    <property type="project" value="UniProtKB-SubCell"/>
</dbReference>
<evidence type="ECO:0000256" key="1">
    <source>
        <dbReference type="ARBA" id="ARBA00004127"/>
    </source>
</evidence>
<dbReference type="InterPro" id="IPR050291">
    <property type="entry name" value="CDF_Transporter"/>
</dbReference>
<dbReference type="PANTHER" id="PTHR43840">
    <property type="entry name" value="MITOCHONDRIAL METAL TRANSPORTER 1-RELATED"/>
    <property type="match status" value="1"/>
</dbReference>
<dbReference type="Proteomes" id="UP000306102">
    <property type="component" value="Unassembled WGS sequence"/>
</dbReference>
<evidence type="ECO:0000256" key="8">
    <source>
        <dbReference type="SAM" id="MobiDB-lite"/>
    </source>
</evidence>
<sequence length="672" mass="76678">MMGEKDTRSSTPTGTRGNGEIQDSSSRRELLDMDMDGEQSSSSWRLDVKQFTVPQQRPPSDHHLLHHRFRRLLRYPRKQGKIAEYYKKQEILLEGFTEMETMNESGCLAGNPTEDEMKQLAKSERTAIYVSNVANLVLFVAKVYASYESRSLAVIASTLDSLLDLLSGFILWFTSHAMKKPNLYHYPIGKKRMQPVTAPERNLSKEKWMIGIMVSVTFVKFALMVYCRRFKNEIVRAYAQDHLFDVITNSVGLVTAVLAVRYYWWIDPTGAIIIALYTITTWTRTVLENVGSLIGRTAPPDFLAKLTYLIWNHHEEIKHIDTVRAYTFGSHYFVEVDIVLPEDMLLSQAHNIGEKLQEKLEQLPEVERAFVHIDFEFTHAPEHKSKVNMNSKCQQRVPPTASNRRHHELDVDHEWGRGCGRGRDQGRDPVSVEYDIPSASQSRSRSQRRVEGDDTPDIAVEDAPLPDSPTVQEENLTHAFPGGPTDPSILRSFNSHVAAAVWHGEAIKAMAHILEGQHINEAGPSSIGPSCVGEIVLRDETASEVRFEFEEFSTKVTALFLAAHASNVTFVRKLLILMKLFRPSKRVDANSIYAKRSNQILMKLFKPSKRVDANFNLCQEIREMVQKNWQCHLQVLCGTKRTLVLTLWRKKLEIHYFPNDPKDSGVLISSNW</sequence>
<keyword evidence="6" id="KW-0406">Ion transport</keyword>
<evidence type="ECO:0000256" key="7">
    <source>
        <dbReference type="ARBA" id="ARBA00023136"/>
    </source>
</evidence>
<feature type="transmembrane region" description="Helical" evidence="9">
    <location>
        <begin position="151"/>
        <end position="173"/>
    </location>
</feature>
<dbReference type="Pfam" id="PF01545">
    <property type="entry name" value="Cation_efflux"/>
    <property type="match status" value="2"/>
</dbReference>
<feature type="transmembrane region" description="Helical" evidence="9">
    <location>
        <begin position="208"/>
        <end position="226"/>
    </location>
</feature>
<dbReference type="AlphaFoldDB" id="A0A4S4E3F6"/>
<keyword evidence="13" id="KW-1185">Reference proteome</keyword>
<evidence type="ECO:0000259" key="10">
    <source>
        <dbReference type="Pfam" id="PF01545"/>
    </source>
</evidence>
<comment type="similarity">
    <text evidence="2">Belongs to the cation diffusion facilitator (CDF) transporter (TC 2.A.4) family. SLC30A subfamily.</text>
</comment>
<evidence type="ECO:0000259" key="11">
    <source>
        <dbReference type="Pfam" id="PF16916"/>
    </source>
</evidence>
<dbReference type="InterPro" id="IPR027469">
    <property type="entry name" value="Cation_efflux_TMD_sf"/>
</dbReference>
<dbReference type="Gene3D" id="1.20.1510.10">
    <property type="entry name" value="Cation efflux protein transmembrane domain"/>
    <property type="match status" value="2"/>
</dbReference>
<keyword evidence="3" id="KW-0813">Transport</keyword>
<evidence type="ECO:0000313" key="13">
    <source>
        <dbReference type="Proteomes" id="UP000306102"/>
    </source>
</evidence>
<reference evidence="12 13" key="1">
    <citation type="journal article" date="2018" name="Proc. Natl. Acad. Sci. U.S.A.">
        <title>Draft genome sequence of Camellia sinensis var. sinensis provides insights into the evolution of the tea genome and tea quality.</title>
        <authorList>
            <person name="Wei C."/>
            <person name="Yang H."/>
            <person name="Wang S."/>
            <person name="Zhao J."/>
            <person name="Liu C."/>
            <person name="Gao L."/>
            <person name="Xia E."/>
            <person name="Lu Y."/>
            <person name="Tai Y."/>
            <person name="She G."/>
            <person name="Sun J."/>
            <person name="Cao H."/>
            <person name="Tong W."/>
            <person name="Gao Q."/>
            <person name="Li Y."/>
            <person name="Deng W."/>
            <person name="Jiang X."/>
            <person name="Wang W."/>
            <person name="Chen Q."/>
            <person name="Zhang S."/>
            <person name="Li H."/>
            <person name="Wu J."/>
            <person name="Wang P."/>
            <person name="Li P."/>
            <person name="Shi C."/>
            <person name="Zheng F."/>
            <person name="Jian J."/>
            <person name="Huang B."/>
            <person name="Shan D."/>
            <person name="Shi M."/>
            <person name="Fang C."/>
            <person name="Yue Y."/>
            <person name="Li F."/>
            <person name="Li D."/>
            <person name="Wei S."/>
            <person name="Han B."/>
            <person name="Jiang C."/>
            <person name="Yin Y."/>
            <person name="Xia T."/>
            <person name="Zhang Z."/>
            <person name="Bennetzen J.L."/>
            <person name="Zhao S."/>
            <person name="Wan X."/>
        </authorList>
    </citation>
    <scope>NUCLEOTIDE SEQUENCE [LARGE SCALE GENOMIC DNA]</scope>
    <source>
        <strain evidence="13">cv. Shuchazao</strain>
        <tissue evidence="12">Leaf</tissue>
    </source>
</reference>
<dbReference type="SUPFAM" id="SSF161111">
    <property type="entry name" value="Cation efflux protein transmembrane domain-like"/>
    <property type="match status" value="1"/>
</dbReference>
<evidence type="ECO:0000256" key="9">
    <source>
        <dbReference type="SAM" id="Phobius"/>
    </source>
</evidence>
<dbReference type="EMBL" id="SDRB02007881">
    <property type="protein sequence ID" value="THG10441.1"/>
    <property type="molecule type" value="Genomic_DNA"/>
</dbReference>
<keyword evidence="4 9" id="KW-0812">Transmembrane</keyword>
<dbReference type="Pfam" id="PF16916">
    <property type="entry name" value="ZT_dimer"/>
    <property type="match status" value="1"/>
</dbReference>
<feature type="region of interest" description="Disordered" evidence="8">
    <location>
        <begin position="1"/>
        <end position="29"/>
    </location>
</feature>
<feature type="domain" description="Cation efflux protein transmembrane" evidence="10">
    <location>
        <begin position="203"/>
        <end position="294"/>
    </location>
</feature>
<gene>
    <name evidence="12" type="ORF">TEA_003239</name>
</gene>
<feature type="region of interest" description="Disordered" evidence="8">
    <location>
        <begin position="388"/>
        <end position="470"/>
    </location>
</feature>
<evidence type="ECO:0000313" key="12">
    <source>
        <dbReference type="EMBL" id="THG10441.1"/>
    </source>
</evidence>
<feature type="domain" description="Cation efflux protein cytoplasmic" evidence="11">
    <location>
        <begin position="309"/>
        <end position="374"/>
    </location>
</feature>
<evidence type="ECO:0000256" key="5">
    <source>
        <dbReference type="ARBA" id="ARBA00022989"/>
    </source>
</evidence>
<dbReference type="STRING" id="542762.A0A4S4E3F6"/>
<dbReference type="PANTHER" id="PTHR43840:SF2">
    <property type="entry name" value="METAL TOLERANCE PROTEIN 9"/>
    <property type="match status" value="1"/>
</dbReference>
<protein>
    <submittedName>
        <fullName evidence="12">Uncharacterized protein</fullName>
    </submittedName>
</protein>
<keyword evidence="7 9" id="KW-0472">Membrane</keyword>
<keyword evidence="5 9" id="KW-1133">Transmembrane helix</keyword>